<reference evidence="1" key="1">
    <citation type="submission" date="2023-05" db="EMBL/GenBank/DDBJ databases">
        <title>Genome and transcriptome analyses reveal genes involved in the formation of fine ridges on petal epidermal cells in Hibiscus trionum.</title>
        <authorList>
            <person name="Koshimizu S."/>
            <person name="Masuda S."/>
            <person name="Ishii T."/>
            <person name="Shirasu K."/>
            <person name="Hoshino A."/>
            <person name="Arita M."/>
        </authorList>
    </citation>
    <scope>NUCLEOTIDE SEQUENCE</scope>
    <source>
        <strain evidence="1">Hamamatsu line</strain>
    </source>
</reference>
<evidence type="ECO:0000313" key="2">
    <source>
        <dbReference type="Proteomes" id="UP001165190"/>
    </source>
</evidence>
<sequence length="120" mass="12923">MAAANSYEDDEPGCLPAILSSLLSASTNGSLALGGTLYYLKQAFLDVALLRFANHPLASVAFLENLTRFLMLLPLRSLRSSKTAELETLLGMCACTCGENLSYALEFPNALSRLPDMDLC</sequence>
<name>A0A9W7MGI5_HIBTR</name>
<evidence type="ECO:0000313" key="1">
    <source>
        <dbReference type="EMBL" id="GMJ01029.1"/>
    </source>
</evidence>
<dbReference type="AlphaFoldDB" id="A0A9W7MGI5"/>
<keyword evidence="2" id="KW-1185">Reference proteome</keyword>
<dbReference type="Proteomes" id="UP001165190">
    <property type="component" value="Unassembled WGS sequence"/>
</dbReference>
<gene>
    <name evidence="1" type="ORF">HRI_003772100</name>
</gene>
<accession>A0A9W7MGI5</accession>
<protein>
    <submittedName>
        <fullName evidence="1">MUTS HOMOLOG 6-1, ARABIDOPSIS THALIANA MUTS HOMOLOG 6, MUTS homolog 6</fullName>
    </submittedName>
</protein>
<dbReference type="EMBL" id="BSYR01000035">
    <property type="protein sequence ID" value="GMJ01029.1"/>
    <property type="molecule type" value="Genomic_DNA"/>
</dbReference>
<proteinExistence type="predicted"/>
<organism evidence="1 2">
    <name type="scientific">Hibiscus trionum</name>
    <name type="common">Flower of an hour</name>
    <dbReference type="NCBI Taxonomy" id="183268"/>
    <lineage>
        <taxon>Eukaryota</taxon>
        <taxon>Viridiplantae</taxon>
        <taxon>Streptophyta</taxon>
        <taxon>Embryophyta</taxon>
        <taxon>Tracheophyta</taxon>
        <taxon>Spermatophyta</taxon>
        <taxon>Magnoliopsida</taxon>
        <taxon>eudicotyledons</taxon>
        <taxon>Gunneridae</taxon>
        <taxon>Pentapetalae</taxon>
        <taxon>rosids</taxon>
        <taxon>malvids</taxon>
        <taxon>Malvales</taxon>
        <taxon>Malvaceae</taxon>
        <taxon>Malvoideae</taxon>
        <taxon>Hibiscus</taxon>
    </lineage>
</organism>
<comment type="caution">
    <text evidence="1">The sequence shown here is derived from an EMBL/GenBank/DDBJ whole genome shotgun (WGS) entry which is preliminary data.</text>
</comment>